<evidence type="ECO:0000256" key="2">
    <source>
        <dbReference type="ARBA" id="ARBA00023002"/>
    </source>
</evidence>
<organism evidence="5 6">
    <name type="scientific">Actinomadura geliboluensis</name>
    <dbReference type="NCBI Taxonomy" id="882440"/>
    <lineage>
        <taxon>Bacteria</taxon>
        <taxon>Bacillati</taxon>
        <taxon>Actinomycetota</taxon>
        <taxon>Actinomycetes</taxon>
        <taxon>Streptosporangiales</taxon>
        <taxon>Thermomonosporaceae</taxon>
        <taxon>Actinomadura</taxon>
    </lineage>
</organism>
<dbReference type="EMBL" id="VCKZ01000237">
    <property type="protein sequence ID" value="TMR33330.1"/>
    <property type="molecule type" value="Genomic_DNA"/>
</dbReference>
<dbReference type="PRINTS" id="PR00469">
    <property type="entry name" value="PNDRDTASEII"/>
</dbReference>
<evidence type="ECO:0000313" key="6">
    <source>
        <dbReference type="Proteomes" id="UP000305238"/>
    </source>
</evidence>
<keyword evidence="1" id="KW-0285">Flavoprotein</keyword>
<name>A0A5S4H3E4_9ACTN</name>
<dbReference type="OrthoDB" id="109585at2"/>
<dbReference type="PANTHER" id="PTHR48105">
    <property type="entry name" value="THIOREDOXIN REDUCTASE 1-RELATED-RELATED"/>
    <property type="match status" value="1"/>
</dbReference>
<feature type="domain" description="FAD/NAD(P)-binding" evidence="4">
    <location>
        <begin position="224"/>
        <end position="532"/>
    </location>
</feature>
<dbReference type="Pfam" id="PF07992">
    <property type="entry name" value="Pyr_redox_2"/>
    <property type="match status" value="1"/>
</dbReference>
<dbReference type="RefSeq" id="WP_138639424.1">
    <property type="nucleotide sequence ID" value="NZ_JASWDG010000001.1"/>
</dbReference>
<dbReference type="InterPro" id="IPR011006">
    <property type="entry name" value="CheY-like_superfamily"/>
</dbReference>
<comment type="caution">
    <text evidence="5">The sequence shown here is derived from an EMBL/GenBank/DDBJ whole genome shotgun (WGS) entry which is preliminary data.</text>
</comment>
<dbReference type="Gene3D" id="3.40.50.2300">
    <property type="match status" value="1"/>
</dbReference>
<evidence type="ECO:0000256" key="3">
    <source>
        <dbReference type="ARBA" id="ARBA00048132"/>
    </source>
</evidence>
<dbReference type="SUPFAM" id="SSF51905">
    <property type="entry name" value="FAD/NAD(P)-binding domain"/>
    <property type="match status" value="1"/>
</dbReference>
<protein>
    <submittedName>
        <fullName evidence="5">FAD-binding protein</fullName>
    </submittedName>
</protein>
<dbReference type="Gene3D" id="3.50.50.60">
    <property type="entry name" value="FAD/NAD(P)-binding domain"/>
    <property type="match status" value="2"/>
</dbReference>
<accession>A0A5S4H3E4</accession>
<evidence type="ECO:0000313" key="5">
    <source>
        <dbReference type="EMBL" id="TMR33330.1"/>
    </source>
</evidence>
<dbReference type="InterPro" id="IPR036188">
    <property type="entry name" value="FAD/NAD-bd_sf"/>
</dbReference>
<proteinExistence type="predicted"/>
<keyword evidence="6" id="KW-1185">Reference proteome</keyword>
<evidence type="ECO:0000256" key="1">
    <source>
        <dbReference type="ARBA" id="ARBA00022630"/>
    </source>
</evidence>
<sequence length="545" mass="58738">MTAPVILVVDHDPGSRRVLLTDLTRRLGGVFTLKGAGSAEEARTALQEAAQEEHKVALLLVDDACADVLSRAHELHPTAKRVLMVDRDYSSTSPAVQAIALGHADFHLVRPWTNDESMHRAVSEFLSAWTEEQEPAFELFRVVARMDDPRVHRLRDLMVRFGLPFLVYPPDEERGRRLLREAGLDASRLPVVIRYDGKALVDPQLPDLASAIGVNVTNDLKVCDVAIVGAGAAGLTAAVYAASEGLDTVLLERAFSGGQAGTSPMIRNYPGFPHGIAGRHLMERTCEQAWLMGAHIVFAQQAVGLEHRGDHQVVRLVDGSEVRARAVLISTGVDWRRLNVPSLEDLAGAGVFYGMAVGESRAMRDQDVFIVGAGNSAGQGALHLAQHARTVTLVVRGDSLAKSASAYLLRAIETTPNIIVRTHTEVVGCGGDGRLERLTLADRAAGTTEQVPASALFIMIGGEPHTQWLPDTLATDDHGYVLTGREIHEEAPGLWPFDRDPVPLETSLPGVFAAGDVRRGSIKRVASAVGEGATAVRSIHEYLST</sequence>
<dbReference type="PRINTS" id="PR00368">
    <property type="entry name" value="FADPNR"/>
</dbReference>
<dbReference type="InterPro" id="IPR023753">
    <property type="entry name" value="FAD/NAD-binding_dom"/>
</dbReference>
<dbReference type="Proteomes" id="UP000305238">
    <property type="component" value="Unassembled WGS sequence"/>
</dbReference>
<reference evidence="5 6" key="1">
    <citation type="submission" date="2019-05" db="EMBL/GenBank/DDBJ databases">
        <title>Draft genome sequence of Actinomadura geliboluensis A8036.</title>
        <authorList>
            <person name="Saricaoglu S."/>
            <person name="Isik K."/>
        </authorList>
    </citation>
    <scope>NUCLEOTIDE SEQUENCE [LARGE SCALE GENOMIC DNA]</scope>
    <source>
        <strain evidence="5 6">A8036</strain>
    </source>
</reference>
<comment type="catalytic activity">
    <reaction evidence="3">
        <text>[thioredoxin]-dithiol + NADP(+) = [thioredoxin]-disulfide + NADPH + H(+)</text>
        <dbReference type="Rhea" id="RHEA:20345"/>
        <dbReference type="Rhea" id="RHEA-COMP:10698"/>
        <dbReference type="Rhea" id="RHEA-COMP:10700"/>
        <dbReference type="ChEBI" id="CHEBI:15378"/>
        <dbReference type="ChEBI" id="CHEBI:29950"/>
        <dbReference type="ChEBI" id="CHEBI:50058"/>
        <dbReference type="ChEBI" id="CHEBI:57783"/>
        <dbReference type="ChEBI" id="CHEBI:58349"/>
        <dbReference type="EC" id="1.8.1.9"/>
    </reaction>
</comment>
<dbReference type="InterPro" id="IPR050097">
    <property type="entry name" value="Ferredoxin-NADP_redctase_2"/>
</dbReference>
<dbReference type="GO" id="GO:0004791">
    <property type="term" value="F:thioredoxin-disulfide reductase (NADPH) activity"/>
    <property type="evidence" value="ECO:0007669"/>
    <property type="project" value="UniProtKB-EC"/>
</dbReference>
<gene>
    <name evidence="5" type="ORF">ETD96_27655</name>
</gene>
<dbReference type="SUPFAM" id="SSF52172">
    <property type="entry name" value="CheY-like"/>
    <property type="match status" value="1"/>
</dbReference>
<keyword evidence="2" id="KW-0560">Oxidoreductase</keyword>
<evidence type="ECO:0000259" key="4">
    <source>
        <dbReference type="Pfam" id="PF07992"/>
    </source>
</evidence>
<dbReference type="AlphaFoldDB" id="A0A5S4H3E4"/>